<organism evidence="2 3">
    <name type="scientific">Trichophyton violaceum</name>
    <dbReference type="NCBI Taxonomy" id="34388"/>
    <lineage>
        <taxon>Eukaryota</taxon>
        <taxon>Fungi</taxon>
        <taxon>Dikarya</taxon>
        <taxon>Ascomycota</taxon>
        <taxon>Pezizomycotina</taxon>
        <taxon>Eurotiomycetes</taxon>
        <taxon>Eurotiomycetidae</taxon>
        <taxon>Onygenales</taxon>
        <taxon>Arthrodermataceae</taxon>
        <taxon>Trichophyton</taxon>
    </lineage>
</organism>
<accession>A0A178FMP0</accession>
<comment type="caution">
    <text evidence="2">The sequence shown here is derived from an EMBL/GenBank/DDBJ whole genome shotgun (WGS) entry which is preliminary data.</text>
</comment>
<gene>
    <name evidence="2" type="ORF">A7D00_1384</name>
</gene>
<feature type="compositionally biased region" description="Low complexity" evidence="1">
    <location>
        <begin position="31"/>
        <end position="44"/>
    </location>
</feature>
<feature type="compositionally biased region" description="Basic residues" evidence="1">
    <location>
        <begin position="14"/>
        <end position="28"/>
    </location>
</feature>
<dbReference type="Proteomes" id="UP000243519">
    <property type="component" value="Unassembled WGS sequence"/>
</dbReference>
<proteinExistence type="predicted"/>
<name>A0A178FMP0_TRIVO</name>
<evidence type="ECO:0000313" key="2">
    <source>
        <dbReference type="EMBL" id="OAL73358.1"/>
    </source>
</evidence>
<reference evidence="2 3" key="1">
    <citation type="submission" date="2016-05" db="EMBL/GenBank/DDBJ databases">
        <title>Genome sequencing of Trichophyton violaceum CMCC(F)T3l isolated from hair.</title>
        <authorList>
            <person name="Zhan P."/>
            <person name="Tao Y."/>
            <person name="Liu W."/>
        </authorList>
    </citation>
    <scope>NUCLEOTIDE SEQUENCE [LARGE SCALE GENOMIC DNA]</scope>
    <source>
        <strain evidence="3">CMCC(F)T3l</strain>
    </source>
</reference>
<dbReference type="OrthoDB" id="4174149at2759"/>
<evidence type="ECO:0000313" key="3">
    <source>
        <dbReference type="Proteomes" id="UP000243519"/>
    </source>
</evidence>
<evidence type="ECO:0000256" key="1">
    <source>
        <dbReference type="SAM" id="MobiDB-lite"/>
    </source>
</evidence>
<dbReference type="AlphaFoldDB" id="A0A178FMP0"/>
<feature type="region of interest" description="Disordered" evidence="1">
    <location>
        <begin position="1"/>
        <end position="44"/>
    </location>
</feature>
<sequence length="197" mass="20835">MPSRMRALSGFSSRTRKRRSLLRRRRKPRIDSNTSSTDSSADIAVSGSGNAEAALTSLFAATSLTRVSSRNLDIVKKMTQKNSIPDSFSETTPATSAGSLGTIDIISTSKTTTTTTSKAATAEKLSDLAPPAQIEYEALREQCPSLPADPSLHAGILLLVTDCAGEVKLGKCDGEPGCETPSKLGSLKRRANTNFGD</sequence>
<keyword evidence="3" id="KW-1185">Reference proteome</keyword>
<dbReference type="EMBL" id="LHPN01000002">
    <property type="protein sequence ID" value="OAL73358.1"/>
    <property type="molecule type" value="Genomic_DNA"/>
</dbReference>
<protein>
    <submittedName>
        <fullName evidence="2">Uncharacterized protein</fullName>
    </submittedName>
</protein>